<organism evidence="1">
    <name type="scientific">uncultured Caudovirales phage</name>
    <dbReference type="NCBI Taxonomy" id="2100421"/>
    <lineage>
        <taxon>Viruses</taxon>
        <taxon>Duplodnaviria</taxon>
        <taxon>Heunggongvirae</taxon>
        <taxon>Uroviricota</taxon>
        <taxon>Caudoviricetes</taxon>
        <taxon>Peduoviridae</taxon>
        <taxon>Maltschvirus</taxon>
        <taxon>Maltschvirus maltsch</taxon>
    </lineage>
</organism>
<sequence>MKKHYIVKVMGNEFNEVWILQDVIRGFDAIEMTYTYKYQFTSSYDLALKIEDKEEAERLANIVNGKVILRDIPLLVDFSLGG</sequence>
<accession>A0A2H4JFE2</accession>
<protein>
    <submittedName>
        <fullName evidence="1">Uncharacterized protein</fullName>
    </submittedName>
</protein>
<dbReference type="EMBL" id="MF417953">
    <property type="protein sequence ID" value="ASN72437.1"/>
    <property type="molecule type" value="Genomic_DNA"/>
</dbReference>
<gene>
    <name evidence="1" type="ORF">7S15_37</name>
</gene>
<proteinExistence type="predicted"/>
<evidence type="ECO:0000313" key="1">
    <source>
        <dbReference type="EMBL" id="ASN72437.1"/>
    </source>
</evidence>
<reference evidence="1" key="1">
    <citation type="submission" date="2017-06" db="EMBL/GenBank/DDBJ databases">
        <title>Novel phages from South African skin metaviromes.</title>
        <authorList>
            <person name="van Zyl L.J."/>
            <person name="Abrahams Y."/>
            <person name="Stander E.A."/>
            <person name="Kirby B.M."/>
            <person name="Clavaud C."/>
            <person name="Farcet C."/>
            <person name="Breton L."/>
            <person name="Trindade M.I."/>
        </authorList>
    </citation>
    <scope>NUCLEOTIDE SEQUENCE</scope>
</reference>
<name>A0A2H4JFE2_9CAUD</name>